<dbReference type="GO" id="GO:0022857">
    <property type="term" value="F:transmembrane transporter activity"/>
    <property type="evidence" value="ECO:0007669"/>
    <property type="project" value="TreeGrafter"/>
</dbReference>
<comment type="caution">
    <text evidence="10">The sequence shown here is derived from an EMBL/GenBank/DDBJ whole genome shotgun (WGS) entry which is preliminary data.</text>
</comment>
<proteinExistence type="inferred from homology"/>
<evidence type="ECO:0000256" key="4">
    <source>
        <dbReference type="ARBA" id="ARBA00022989"/>
    </source>
</evidence>
<feature type="transmembrane region" description="Helical" evidence="7">
    <location>
        <begin position="387"/>
        <end position="411"/>
    </location>
</feature>
<evidence type="ECO:0000256" key="6">
    <source>
        <dbReference type="ARBA" id="ARBA00038076"/>
    </source>
</evidence>
<protein>
    <recommendedName>
        <fullName evidence="11">ABC3 transporter permease protein domain-containing protein</fullName>
    </recommendedName>
</protein>
<dbReference type="EMBL" id="SNRY01000191">
    <property type="protein sequence ID" value="KAA6344993.1"/>
    <property type="molecule type" value="Genomic_DNA"/>
</dbReference>
<keyword evidence="3 7" id="KW-0812">Transmembrane</keyword>
<dbReference type="InterPro" id="IPR050250">
    <property type="entry name" value="Macrolide_Exporter_MacB"/>
</dbReference>
<feature type="domain" description="MacB-like periplasmic core" evidence="9">
    <location>
        <begin position="20"/>
        <end position="238"/>
    </location>
</feature>
<dbReference type="PANTHER" id="PTHR30572:SF4">
    <property type="entry name" value="ABC TRANSPORTER PERMEASE YTRF"/>
    <property type="match status" value="1"/>
</dbReference>
<evidence type="ECO:0000259" key="8">
    <source>
        <dbReference type="Pfam" id="PF02687"/>
    </source>
</evidence>
<evidence type="ECO:0000259" key="9">
    <source>
        <dbReference type="Pfam" id="PF12704"/>
    </source>
</evidence>
<feature type="transmembrane region" description="Helical" evidence="7">
    <location>
        <begin position="16"/>
        <end position="37"/>
    </location>
</feature>
<dbReference type="InterPro" id="IPR025857">
    <property type="entry name" value="MacB_PCD"/>
</dbReference>
<keyword evidence="4 7" id="KW-1133">Transmembrane helix</keyword>
<dbReference type="InterPro" id="IPR003838">
    <property type="entry name" value="ABC3_permease_C"/>
</dbReference>
<accession>A0A5J4SIA2</accession>
<dbReference type="PANTHER" id="PTHR30572">
    <property type="entry name" value="MEMBRANE COMPONENT OF TRANSPORTER-RELATED"/>
    <property type="match status" value="1"/>
</dbReference>
<dbReference type="Pfam" id="PF02687">
    <property type="entry name" value="FtsX"/>
    <property type="match status" value="1"/>
</dbReference>
<evidence type="ECO:0000256" key="2">
    <source>
        <dbReference type="ARBA" id="ARBA00022475"/>
    </source>
</evidence>
<organism evidence="10">
    <name type="scientific">termite gut metagenome</name>
    <dbReference type="NCBI Taxonomy" id="433724"/>
    <lineage>
        <taxon>unclassified sequences</taxon>
        <taxon>metagenomes</taxon>
        <taxon>organismal metagenomes</taxon>
    </lineage>
</organism>
<sequence>MKKFLWKGIIRDKGRSLFPVIVVAIGVFAVIFMDGLVDGMMQNMIHKTANFQTGHLKVMTRAYNENEEQKPIDLALLEVDSLVKELQAEFPGISWNPRVSFGGLLDIPDDKGETRAQGPVSAVAYDLLSPESGEAGRIGLEKAIAAGRSIRRSNDVLVSNDFAERFDVNPGDTLTFFGSTMYGSMSFTNLHVAGIVHFGIAALDRGSIIVDIADARRLLDMDNAASEILGFLPDGAYNRTQAEEIKASFNKQYADVTDPYAPVMLQLTDQQSMSETIAYTDAVKTIMVVLLVVALSIVLWNAGVLGGVRRYNEFGIRLALGEGKGHIYRSLLTESVFIGIIGSCVGTALGIGFSLYLHKYGIDYGRAVDNLSLMIDSVIRSEISPRMYYIGFIPGVISMFVGSALAGIAIYKRNTATLFKELE</sequence>
<feature type="domain" description="ABC3 transporter permease C-terminal" evidence="8">
    <location>
        <begin position="286"/>
        <end position="414"/>
    </location>
</feature>
<reference evidence="10" key="1">
    <citation type="submission" date="2019-03" db="EMBL/GenBank/DDBJ databases">
        <title>Single cell metagenomics reveals metabolic interactions within the superorganism composed of flagellate Streblomastix strix and complex community of Bacteroidetes bacteria on its surface.</title>
        <authorList>
            <person name="Treitli S.C."/>
            <person name="Kolisko M."/>
            <person name="Husnik F."/>
            <person name="Keeling P."/>
            <person name="Hampl V."/>
        </authorList>
    </citation>
    <scope>NUCLEOTIDE SEQUENCE</scope>
    <source>
        <strain evidence="10">STM</strain>
    </source>
</reference>
<comment type="similarity">
    <text evidence="6">Belongs to the ABC-4 integral membrane protein family.</text>
</comment>
<keyword evidence="2" id="KW-1003">Cell membrane</keyword>
<name>A0A5J4SIA2_9ZZZZ</name>
<evidence type="ECO:0000256" key="7">
    <source>
        <dbReference type="SAM" id="Phobius"/>
    </source>
</evidence>
<keyword evidence="5 7" id="KW-0472">Membrane</keyword>
<feature type="transmembrane region" description="Helical" evidence="7">
    <location>
        <begin position="336"/>
        <end position="357"/>
    </location>
</feature>
<evidence type="ECO:0008006" key="11">
    <source>
        <dbReference type="Google" id="ProtNLM"/>
    </source>
</evidence>
<dbReference type="Pfam" id="PF12704">
    <property type="entry name" value="MacB_PCD"/>
    <property type="match status" value="1"/>
</dbReference>
<evidence type="ECO:0000256" key="5">
    <source>
        <dbReference type="ARBA" id="ARBA00023136"/>
    </source>
</evidence>
<dbReference type="GO" id="GO:0005886">
    <property type="term" value="C:plasma membrane"/>
    <property type="evidence" value="ECO:0007669"/>
    <property type="project" value="UniProtKB-SubCell"/>
</dbReference>
<evidence type="ECO:0000256" key="3">
    <source>
        <dbReference type="ARBA" id="ARBA00022692"/>
    </source>
</evidence>
<evidence type="ECO:0000313" key="10">
    <source>
        <dbReference type="EMBL" id="KAA6344993.1"/>
    </source>
</evidence>
<evidence type="ECO:0000256" key="1">
    <source>
        <dbReference type="ARBA" id="ARBA00004651"/>
    </source>
</evidence>
<feature type="transmembrane region" description="Helical" evidence="7">
    <location>
        <begin position="282"/>
        <end position="302"/>
    </location>
</feature>
<comment type="subcellular location">
    <subcellularLocation>
        <location evidence="1">Cell membrane</location>
        <topology evidence="1">Multi-pass membrane protein</topology>
    </subcellularLocation>
</comment>
<dbReference type="AlphaFoldDB" id="A0A5J4SIA2"/>
<gene>
    <name evidence="10" type="ORF">EZS27_007418</name>
</gene>